<dbReference type="RefSeq" id="WP_157226856.1">
    <property type="nucleotide sequence ID" value="NZ_CP136136.1"/>
</dbReference>
<evidence type="ECO:0000313" key="1">
    <source>
        <dbReference type="EMBL" id="MDG6782713.1"/>
    </source>
</evidence>
<dbReference type="AlphaFoldDB" id="A0AAW6REN4"/>
<sequence length="191" mass="20395">MDALDMASSYCMDILSLPSTESRASRLAEAGDAVDDILRTAQVNFESTHMSRSGQSARTWESNPISGHANVLAGLYDCGISVIQRDTQGRIKFAAIAVPVMHRVYASDGSLVVKRTRDSSTGHTIERVFESPGGRLAESGITDSQSDALVTGSYVYDAVLLLEGRINSISGLPDSHIDRDAVAFIVSSVQG</sequence>
<comment type="caution">
    <text evidence="1">The sequence shown here is derived from an EMBL/GenBank/DDBJ whole genome shotgun (WGS) entry which is preliminary data.</text>
</comment>
<dbReference type="EMBL" id="JARUXG010000012">
    <property type="protein sequence ID" value="MDG6782713.1"/>
    <property type="molecule type" value="Genomic_DNA"/>
</dbReference>
<gene>
    <name evidence="1" type="ORF">QBL07_17995</name>
</gene>
<name>A0AAW6REN4_GORRU</name>
<organism evidence="1">
    <name type="scientific">Gordonia rubripertincta</name>
    <name type="common">Rhodococcus corallinus</name>
    <dbReference type="NCBI Taxonomy" id="36822"/>
    <lineage>
        <taxon>Bacteria</taxon>
        <taxon>Bacillati</taxon>
        <taxon>Actinomycetota</taxon>
        <taxon>Actinomycetes</taxon>
        <taxon>Mycobacteriales</taxon>
        <taxon>Gordoniaceae</taxon>
        <taxon>Gordonia</taxon>
    </lineage>
</organism>
<dbReference type="SUPFAM" id="SSF56655">
    <property type="entry name" value="Carbohydrate phosphatase"/>
    <property type="match status" value="1"/>
</dbReference>
<reference evidence="1" key="1">
    <citation type="submission" date="2023-04" db="EMBL/GenBank/DDBJ databases">
        <title>Characterization and analysis of the complete genome of Gordonia rubripertincta 112, the degrader of aromatic and aliphatic compounds.</title>
        <authorList>
            <person name="Frantsuzova E."/>
            <person name="Bogun A."/>
            <person name="Delegan Y."/>
        </authorList>
    </citation>
    <scope>NUCLEOTIDE SEQUENCE</scope>
    <source>
        <strain evidence="1">112</strain>
    </source>
</reference>
<proteinExistence type="predicted"/>
<protein>
    <submittedName>
        <fullName evidence="1">Uncharacterized protein</fullName>
    </submittedName>
</protein>
<accession>A0AAW6REN4</accession>